<gene>
    <name evidence="5" type="ORF">CKG00_14315</name>
</gene>
<dbReference type="SMART" id="SM00062">
    <property type="entry name" value="PBPb"/>
    <property type="match status" value="1"/>
</dbReference>
<dbReference type="EMBL" id="NRQY01000002">
    <property type="protein sequence ID" value="RUT64369.1"/>
    <property type="molecule type" value="Genomic_DNA"/>
</dbReference>
<geneLocation type="plasmid" evidence="5">
    <name>unnamed1</name>
</geneLocation>
<evidence type="ECO:0000259" key="4">
    <source>
        <dbReference type="SMART" id="SM00062"/>
    </source>
</evidence>
<dbReference type="PANTHER" id="PTHR30024:SF47">
    <property type="entry name" value="TAURINE-BINDING PERIPLASMIC PROTEIN"/>
    <property type="match status" value="1"/>
</dbReference>
<dbReference type="AlphaFoldDB" id="A0A433ZQL7"/>
<protein>
    <submittedName>
        <fullName evidence="5">Taurine ABC transporter substrate-binding protein</fullName>
    </submittedName>
</protein>
<evidence type="ECO:0000313" key="5">
    <source>
        <dbReference type="EMBL" id="RUT64369.1"/>
    </source>
</evidence>
<feature type="domain" description="Solute-binding protein family 3/N-terminal" evidence="4">
    <location>
        <begin position="44"/>
        <end position="258"/>
    </location>
</feature>
<dbReference type="InterPro" id="IPR001638">
    <property type="entry name" value="Solute-binding_3/MltF_N"/>
</dbReference>
<dbReference type="SUPFAM" id="SSF53850">
    <property type="entry name" value="Periplasmic binding protein-like II"/>
    <property type="match status" value="1"/>
</dbReference>
<evidence type="ECO:0000256" key="1">
    <source>
        <dbReference type="ARBA" id="ARBA00004418"/>
    </source>
</evidence>
<dbReference type="GO" id="GO:0042597">
    <property type="term" value="C:periplasmic space"/>
    <property type="evidence" value="ECO:0007669"/>
    <property type="project" value="UniProtKB-SubCell"/>
</dbReference>
<dbReference type="Gene3D" id="3.40.190.10">
    <property type="entry name" value="Periplasmic binding protein-like II"/>
    <property type="match status" value="2"/>
</dbReference>
<sequence>MSLYQPQKQNKLKVILLLLAALAIISGFIYSQKAPAPQVTAEKPVVIAYQAIIDPGKIAQANHAYEAATGRQIIWKKFDSGADVLTALAAGEADIANMGSAPFTVAASRGLPAEVFYISGIPDTAEALIVRNDRNPSGGLTGKTIAVPFTSTAHYSLLATLEHLNIDEKSVRLVNLRPAEIVAAWERGDIDAAYVWEPALSQLKANGQILISGRNVREWGKPTYDLWVADSTFAAQHPDVLVQFAAVTDREVQWYQQNKNTIADFPDITGKIAQLTGARPEDVAGVLAGNDYPALKEQKQILTTTLADDLRNTALFLQQQGSIDTVKDSYAGNINPEAVTAAEGK</sequence>
<comment type="caution">
    <text evidence="5">The sequence shown here is derived from an EMBL/GenBank/DDBJ whole genome shotgun (WGS) entry which is preliminary data.</text>
</comment>
<evidence type="ECO:0000256" key="2">
    <source>
        <dbReference type="ARBA" id="ARBA00010742"/>
    </source>
</evidence>
<reference evidence="5 6" key="1">
    <citation type="submission" date="2017-08" db="EMBL/GenBank/DDBJ databases">
        <title>Draft genome sequence of pheromone producing symbiont Morganella morganii, of the female New Zealand grass grub Costelytra giveni.</title>
        <authorList>
            <person name="Laugraud A."/>
            <person name="Young S.D."/>
            <person name="Hurst M.H."/>
        </authorList>
    </citation>
    <scope>NUCLEOTIDE SEQUENCE [LARGE SCALE GENOMIC DNA]</scope>
    <source>
        <strain evidence="5 6">MMsCG</strain>
        <plasmid evidence="5">unnamed1</plasmid>
    </source>
</reference>
<dbReference type="PANTHER" id="PTHR30024">
    <property type="entry name" value="ALIPHATIC SULFONATES-BINDING PROTEIN-RELATED"/>
    <property type="match status" value="1"/>
</dbReference>
<name>A0A433ZQL7_MORMO</name>
<dbReference type="OrthoDB" id="286202at2"/>
<dbReference type="Pfam" id="PF13379">
    <property type="entry name" value="NMT1_2"/>
    <property type="match status" value="1"/>
</dbReference>
<accession>A0A433ZQL7</accession>
<dbReference type="GO" id="GO:0042918">
    <property type="term" value="P:alkanesulfonate transmembrane transport"/>
    <property type="evidence" value="ECO:0007669"/>
    <property type="project" value="TreeGrafter"/>
</dbReference>
<organism evidence="5 6">
    <name type="scientific">Morganella morganii</name>
    <name type="common">Proteus morganii</name>
    <dbReference type="NCBI Taxonomy" id="582"/>
    <lineage>
        <taxon>Bacteria</taxon>
        <taxon>Pseudomonadati</taxon>
        <taxon>Pseudomonadota</taxon>
        <taxon>Gammaproteobacteria</taxon>
        <taxon>Enterobacterales</taxon>
        <taxon>Morganellaceae</taxon>
        <taxon>Morganella</taxon>
    </lineage>
</organism>
<keyword evidence="3" id="KW-0732">Signal</keyword>
<evidence type="ECO:0000256" key="3">
    <source>
        <dbReference type="ARBA" id="ARBA00022729"/>
    </source>
</evidence>
<keyword evidence="5" id="KW-0614">Plasmid</keyword>
<comment type="similarity">
    <text evidence="2">Belongs to the bacterial solute-binding protein SsuA/TauA family.</text>
</comment>
<evidence type="ECO:0000313" key="6">
    <source>
        <dbReference type="Proteomes" id="UP000286908"/>
    </source>
</evidence>
<comment type="subcellular location">
    <subcellularLocation>
        <location evidence="1">Periplasm</location>
    </subcellularLocation>
</comment>
<dbReference type="Proteomes" id="UP000286908">
    <property type="component" value="Unassembled WGS sequence"/>
</dbReference>
<proteinExistence type="inferred from homology"/>